<organism evidence="1 2">
    <name type="scientific">Lasius platythorax</name>
    <dbReference type="NCBI Taxonomy" id="488582"/>
    <lineage>
        <taxon>Eukaryota</taxon>
        <taxon>Metazoa</taxon>
        <taxon>Ecdysozoa</taxon>
        <taxon>Arthropoda</taxon>
        <taxon>Hexapoda</taxon>
        <taxon>Insecta</taxon>
        <taxon>Pterygota</taxon>
        <taxon>Neoptera</taxon>
        <taxon>Endopterygota</taxon>
        <taxon>Hymenoptera</taxon>
        <taxon>Apocrita</taxon>
        <taxon>Aculeata</taxon>
        <taxon>Formicoidea</taxon>
        <taxon>Formicidae</taxon>
        <taxon>Formicinae</taxon>
        <taxon>Lasius</taxon>
        <taxon>Lasius</taxon>
    </lineage>
</organism>
<comment type="caution">
    <text evidence="1">The sequence shown here is derived from an EMBL/GenBank/DDBJ whole genome shotgun (WGS) entry which is preliminary data.</text>
</comment>
<accession>A0AAV2MXC9</accession>
<sequence>MSDTPVIVQPGVALPEPFDFNKPQDWDTYKSRFNRYCIMAGVTNSEQQVNSLLYAMGPRAETIFTSFNLSEADAEDIVKVREKFDGFFNGKKNIIYERAKFNMRVQSPGRAWKTLLQTCAN</sequence>
<gene>
    <name evidence="1" type="ORF">LPLAT_LOCUS5351</name>
</gene>
<evidence type="ECO:0000313" key="2">
    <source>
        <dbReference type="Proteomes" id="UP001497644"/>
    </source>
</evidence>
<evidence type="ECO:0000313" key="1">
    <source>
        <dbReference type="EMBL" id="CAL1671935.1"/>
    </source>
</evidence>
<dbReference type="Proteomes" id="UP001497644">
    <property type="component" value="Unassembled WGS sequence"/>
</dbReference>
<protein>
    <submittedName>
        <fullName evidence="1">Uncharacterized protein</fullName>
    </submittedName>
</protein>
<reference evidence="1" key="1">
    <citation type="submission" date="2024-04" db="EMBL/GenBank/DDBJ databases">
        <authorList>
            <consortium name="Molecular Ecology Group"/>
        </authorList>
    </citation>
    <scope>NUCLEOTIDE SEQUENCE</scope>
</reference>
<dbReference type="AlphaFoldDB" id="A0AAV2MXC9"/>
<dbReference type="EMBL" id="CAXIPU020000435">
    <property type="protein sequence ID" value="CAL1671935.1"/>
    <property type="molecule type" value="Genomic_DNA"/>
</dbReference>
<keyword evidence="2" id="KW-1185">Reference proteome</keyword>
<proteinExistence type="predicted"/>
<name>A0AAV2MXC9_9HYME</name>